<keyword evidence="1" id="KW-0472">Membrane</keyword>
<gene>
    <name evidence="2" type="ORF">ACFQ5K_10525</name>
</gene>
<keyword evidence="1" id="KW-0812">Transmembrane</keyword>
<comment type="caution">
    <text evidence="2">The sequence shown here is derived from an EMBL/GenBank/DDBJ whole genome shotgun (WGS) entry which is preliminary data.</text>
</comment>
<feature type="transmembrane region" description="Helical" evidence="1">
    <location>
        <begin position="12"/>
        <end position="31"/>
    </location>
</feature>
<dbReference type="RefSeq" id="WP_379909743.1">
    <property type="nucleotide sequence ID" value="NZ_JBHTOK010000075.1"/>
</dbReference>
<evidence type="ECO:0000313" key="2">
    <source>
        <dbReference type="EMBL" id="MFD1441811.1"/>
    </source>
</evidence>
<reference evidence="3" key="1">
    <citation type="journal article" date="2019" name="Int. J. Syst. Evol. Microbiol.">
        <title>The Global Catalogue of Microorganisms (GCM) 10K type strain sequencing project: providing services to taxonomists for standard genome sequencing and annotation.</title>
        <authorList>
            <consortium name="The Broad Institute Genomics Platform"/>
            <consortium name="The Broad Institute Genome Sequencing Center for Infectious Disease"/>
            <person name="Wu L."/>
            <person name="Ma J."/>
        </authorList>
    </citation>
    <scope>NUCLEOTIDE SEQUENCE [LARGE SCALE GENOMIC DNA]</scope>
    <source>
        <strain evidence="3">CCM 8912</strain>
    </source>
</reference>
<accession>A0ABW4CZC4</accession>
<evidence type="ECO:0000256" key="1">
    <source>
        <dbReference type="SAM" id="Phobius"/>
    </source>
</evidence>
<dbReference type="EMBL" id="JBHTOK010000075">
    <property type="protein sequence ID" value="MFD1441811.1"/>
    <property type="molecule type" value="Genomic_DNA"/>
</dbReference>
<proteinExistence type="predicted"/>
<protein>
    <submittedName>
        <fullName evidence="2">Uncharacterized protein</fullName>
    </submittedName>
</protein>
<name>A0ABW4CZC4_9LACO</name>
<keyword evidence="3" id="KW-1185">Reference proteome</keyword>
<sequence length="477" mass="51377">MSNFSMALQRWVSLGGIVIALILLIIGVFALRAHQRQNDAGKQVTQAISKSVDLDRKINDHWAQPNVYITANTTSHQVTALTAQSAALTRQVAPYRKNARRAVANQLKQFDAAAAKRKHALKLLRRATQATERVNALTKPKALQGKQVNSKALIKAGTNQAKIAKATETIATSSAILKHTLTRVLATCTAQLKERTALVAATAKIASAGKLKANPNYEDLAAYLTFIKQMKYPGLAEQQKKLTAAATKALASMNIKGISEAELQRRIFYVYSDGKAADAAYIDTANGMTGFSGDTYTADIWGNYVDAAGPSSHELATISVALNGDYTMTHDATTVKTGNLLKDVSAAQLKTVRADVTKGKEPKEKALTDVFPTAQNFYDWAMGELDPGDPDLEDQTTDTTAEFSLADGDDSQDKSVAAQYDILFGYQNDSDPDTLEFGHVGRVVLAKDGTVYSGLMSGVLSEDPALTASVMAMRYSD</sequence>
<dbReference type="Proteomes" id="UP001597212">
    <property type="component" value="Unassembled WGS sequence"/>
</dbReference>
<organism evidence="2 3">
    <name type="scientific">Lacticaseibacillus hegangensis</name>
    <dbReference type="NCBI Taxonomy" id="2486010"/>
    <lineage>
        <taxon>Bacteria</taxon>
        <taxon>Bacillati</taxon>
        <taxon>Bacillota</taxon>
        <taxon>Bacilli</taxon>
        <taxon>Lactobacillales</taxon>
        <taxon>Lactobacillaceae</taxon>
        <taxon>Lacticaseibacillus</taxon>
    </lineage>
</organism>
<evidence type="ECO:0000313" key="3">
    <source>
        <dbReference type="Proteomes" id="UP001597212"/>
    </source>
</evidence>
<keyword evidence="1" id="KW-1133">Transmembrane helix</keyword>